<evidence type="ECO:0000313" key="3">
    <source>
        <dbReference type="Proteomes" id="UP000313359"/>
    </source>
</evidence>
<dbReference type="InterPro" id="IPR000210">
    <property type="entry name" value="BTB/POZ_dom"/>
</dbReference>
<dbReference type="OrthoDB" id="3036049at2759"/>
<proteinExistence type="predicted"/>
<dbReference type="InterPro" id="IPR011333">
    <property type="entry name" value="SKP1/BTB/POZ_sf"/>
</dbReference>
<reference evidence="2" key="1">
    <citation type="journal article" date="2018" name="Genome Biol. Evol.">
        <title>Genomics and development of Lentinus tigrinus, a white-rot wood-decaying mushroom with dimorphic fruiting bodies.</title>
        <authorList>
            <person name="Wu B."/>
            <person name="Xu Z."/>
            <person name="Knudson A."/>
            <person name="Carlson A."/>
            <person name="Chen N."/>
            <person name="Kovaka S."/>
            <person name="LaButti K."/>
            <person name="Lipzen A."/>
            <person name="Pennachio C."/>
            <person name="Riley R."/>
            <person name="Schakwitz W."/>
            <person name="Umezawa K."/>
            <person name="Ohm R.A."/>
            <person name="Grigoriev I.V."/>
            <person name="Nagy L.G."/>
            <person name="Gibbons J."/>
            <person name="Hibbett D."/>
        </authorList>
    </citation>
    <scope>NUCLEOTIDE SEQUENCE [LARGE SCALE GENOMIC DNA]</scope>
    <source>
        <strain evidence="2">ALCF2SS1-6</strain>
    </source>
</reference>
<dbReference type="AlphaFoldDB" id="A0A5C2RR86"/>
<dbReference type="STRING" id="1328759.A0A5C2RR86"/>
<dbReference type="Proteomes" id="UP000313359">
    <property type="component" value="Unassembled WGS sequence"/>
</dbReference>
<protein>
    <recommendedName>
        <fullName evidence="1">BTB domain-containing protein</fullName>
    </recommendedName>
</protein>
<sequence length="351" mass="39695">MTDITVDFLRKRSLQDETQVPIPAKRARTGELRKDEEFWYEDGTIELLAGDVRFRVYKGVLAKHSPVFADMFSLPQPQSASSCQVLESQAVHLDDSPEDLRIVLKAILPPQDRVVVHKKPCLPSYGELSAYARIGHKYQIDYLVDQTLDYLKHHFTNDFDTWRNRMAFVPRKFETYHAIGVVNIARLVNCDSILPTALAVCCTLDAKYLVRGFKCQDGAGEKLSQDDLIRCLRAKQTLMQESSRAIINAFSPFTSPGCRTAASCHDALQDALRGLAGDLDMIADDHPFFSWVYFARRLEGYAICALCKERLKERVQAEQRLIWNSLPDILGLTIKGWPELSGSPQVDGARL</sequence>
<feature type="domain" description="BTB" evidence="1">
    <location>
        <begin position="41"/>
        <end position="107"/>
    </location>
</feature>
<gene>
    <name evidence="2" type="ORF">L227DRAFT_512918</name>
</gene>
<dbReference type="CDD" id="cd18186">
    <property type="entry name" value="BTB_POZ_ZBTB_KLHL-like"/>
    <property type="match status" value="1"/>
</dbReference>
<dbReference type="PROSITE" id="PS50097">
    <property type="entry name" value="BTB"/>
    <property type="match status" value="1"/>
</dbReference>
<dbReference type="SUPFAM" id="SSF54695">
    <property type="entry name" value="POZ domain"/>
    <property type="match status" value="1"/>
</dbReference>
<dbReference type="Gene3D" id="3.30.710.10">
    <property type="entry name" value="Potassium Channel Kv1.1, Chain A"/>
    <property type="match status" value="1"/>
</dbReference>
<accession>A0A5C2RR86</accession>
<evidence type="ECO:0000313" key="2">
    <source>
        <dbReference type="EMBL" id="RPD53660.1"/>
    </source>
</evidence>
<name>A0A5C2RR86_9APHY</name>
<evidence type="ECO:0000259" key="1">
    <source>
        <dbReference type="PROSITE" id="PS50097"/>
    </source>
</evidence>
<dbReference type="Pfam" id="PF00651">
    <property type="entry name" value="BTB"/>
    <property type="match status" value="1"/>
</dbReference>
<dbReference type="SMART" id="SM00225">
    <property type="entry name" value="BTB"/>
    <property type="match status" value="1"/>
</dbReference>
<organism evidence="2 3">
    <name type="scientific">Lentinus tigrinus ALCF2SS1-6</name>
    <dbReference type="NCBI Taxonomy" id="1328759"/>
    <lineage>
        <taxon>Eukaryota</taxon>
        <taxon>Fungi</taxon>
        <taxon>Dikarya</taxon>
        <taxon>Basidiomycota</taxon>
        <taxon>Agaricomycotina</taxon>
        <taxon>Agaricomycetes</taxon>
        <taxon>Polyporales</taxon>
        <taxon>Polyporaceae</taxon>
        <taxon>Lentinus</taxon>
    </lineage>
</organism>
<dbReference type="EMBL" id="ML122318">
    <property type="protein sequence ID" value="RPD53660.1"/>
    <property type="molecule type" value="Genomic_DNA"/>
</dbReference>
<keyword evidence="3" id="KW-1185">Reference proteome</keyword>